<accession>A0A2N9FCT1</accession>
<dbReference type="EMBL" id="OIVN01000740">
    <property type="protein sequence ID" value="SPC84905.1"/>
    <property type="molecule type" value="Genomic_DNA"/>
</dbReference>
<sequence>MVLSLRLLLLQKPALHLHFRKIGIPKSPRWCSSSPSFRKGTEQSLLAKKLKAEPEVKK</sequence>
<organism evidence="1">
    <name type="scientific">Fagus sylvatica</name>
    <name type="common">Beechnut</name>
    <dbReference type="NCBI Taxonomy" id="28930"/>
    <lineage>
        <taxon>Eukaryota</taxon>
        <taxon>Viridiplantae</taxon>
        <taxon>Streptophyta</taxon>
        <taxon>Embryophyta</taxon>
        <taxon>Tracheophyta</taxon>
        <taxon>Spermatophyta</taxon>
        <taxon>Magnoliopsida</taxon>
        <taxon>eudicotyledons</taxon>
        <taxon>Gunneridae</taxon>
        <taxon>Pentapetalae</taxon>
        <taxon>rosids</taxon>
        <taxon>fabids</taxon>
        <taxon>Fagales</taxon>
        <taxon>Fagaceae</taxon>
        <taxon>Fagus</taxon>
    </lineage>
</organism>
<gene>
    <name evidence="1" type="ORF">FSB_LOCUS12787</name>
</gene>
<protein>
    <submittedName>
        <fullName evidence="1">Uncharacterized protein</fullName>
    </submittedName>
</protein>
<proteinExistence type="predicted"/>
<reference evidence="1" key="1">
    <citation type="submission" date="2018-02" db="EMBL/GenBank/DDBJ databases">
        <authorList>
            <person name="Cohen D.B."/>
            <person name="Kent A.D."/>
        </authorList>
    </citation>
    <scope>NUCLEOTIDE SEQUENCE</scope>
</reference>
<dbReference type="AlphaFoldDB" id="A0A2N9FCT1"/>
<name>A0A2N9FCT1_FAGSY</name>
<evidence type="ECO:0000313" key="1">
    <source>
        <dbReference type="EMBL" id="SPC84905.1"/>
    </source>
</evidence>